<dbReference type="AlphaFoldDB" id="A0A7W7NVE6"/>
<comment type="caution">
    <text evidence="2">The sequence shown here is derived from an EMBL/GenBank/DDBJ whole genome shotgun (WGS) entry which is preliminary data.</text>
</comment>
<keyword evidence="3" id="KW-1185">Reference proteome</keyword>
<protein>
    <submittedName>
        <fullName evidence="2">Uncharacterized protein</fullName>
    </submittedName>
</protein>
<evidence type="ECO:0000313" key="3">
    <source>
        <dbReference type="Proteomes" id="UP000555448"/>
    </source>
</evidence>
<dbReference type="RefSeq" id="WP_184243621.1">
    <property type="nucleotide sequence ID" value="NZ_JACHLR010000005.1"/>
</dbReference>
<feature type="region of interest" description="Disordered" evidence="1">
    <location>
        <begin position="231"/>
        <end position="252"/>
    </location>
</feature>
<dbReference type="EMBL" id="JACHLR010000005">
    <property type="protein sequence ID" value="MBB4858171.1"/>
    <property type="molecule type" value="Genomic_DNA"/>
</dbReference>
<evidence type="ECO:0000256" key="1">
    <source>
        <dbReference type="SAM" id="MobiDB-lite"/>
    </source>
</evidence>
<proteinExistence type="predicted"/>
<dbReference type="Proteomes" id="UP000555448">
    <property type="component" value="Unassembled WGS sequence"/>
</dbReference>
<name>A0A7W7NVE6_9SPHN</name>
<organism evidence="2 3">
    <name type="scientific">Novosphingobium chloroacetimidivorans</name>
    <dbReference type="NCBI Taxonomy" id="1428314"/>
    <lineage>
        <taxon>Bacteria</taxon>
        <taxon>Pseudomonadati</taxon>
        <taxon>Pseudomonadota</taxon>
        <taxon>Alphaproteobacteria</taxon>
        <taxon>Sphingomonadales</taxon>
        <taxon>Sphingomonadaceae</taxon>
        <taxon>Novosphingobium</taxon>
    </lineage>
</organism>
<accession>A0A7W7NVE6</accession>
<reference evidence="2 3" key="1">
    <citation type="submission" date="2020-08" db="EMBL/GenBank/DDBJ databases">
        <title>Functional genomics of gut bacteria from endangered species of beetles.</title>
        <authorList>
            <person name="Carlos-Shanley C."/>
        </authorList>
    </citation>
    <scope>NUCLEOTIDE SEQUENCE [LARGE SCALE GENOMIC DNA]</scope>
    <source>
        <strain evidence="2 3">S00245</strain>
    </source>
</reference>
<gene>
    <name evidence="2" type="ORF">HNO88_001490</name>
</gene>
<evidence type="ECO:0000313" key="2">
    <source>
        <dbReference type="EMBL" id="MBB4858171.1"/>
    </source>
</evidence>
<sequence length="252" mass="27289">MTYRIDYTGDDSDNSNVVAASHYTAPEIRYIEMPRRGFGIPSIVKTSAALLLGGAVLFGLEAQGPVELRPSTLMGTYDSRIEEQVKAAEMRVQGRYEGWAAQVKASAEQNVEQYKAKTNGLIAAYQGGLDRAKTYAQLTGQLQSQLVGAQLSRTGNEQSLEVALISWGRLLGTGLNIYHPGSGDQVMGWAEVNSDRLEGELNDAVLKGQRVSIEGWDTGLPSAAELQRQLDDVEPLKVPPMPALGPEHGSDR</sequence>